<evidence type="ECO:0000313" key="13">
    <source>
        <dbReference type="Proteomes" id="UP000313359"/>
    </source>
</evidence>
<dbReference type="GO" id="GO:0005789">
    <property type="term" value="C:endoplasmic reticulum membrane"/>
    <property type="evidence" value="ECO:0007669"/>
    <property type="project" value="UniProtKB-SubCell"/>
</dbReference>
<sequence length="804" mass="91903">MAQVTVQPKSAGAPSKLGSPTTANGRYVNGSSSTSDASSERVQIINDEKEFTPELNQQLEKWGLQNAGFDYDIVAVFGSQSTGKSTLLNRLFGTNFDVMDETKRQQTTKGIWMCKGKSMNVLVMDVEGTDGRERGEDQDFERKSALFSLASSEVLIVNLWEHQVGLYQGANMGLLKTVFEVNLGLFGKKTPDGRNQRTMLLFVIRDHIGTTPLANLQATLTADMQKIWETLSKPAELKDKQLSDYFDLSFAALPHKILAADKFESEIQELRKRFVDKSREDYVFSPAYHKRIPADGVAFYMEGIWEQVQTNKDLDLPTQRELLAQFRCDEISSAALQEFNEQAKPQRRPIESGKVVEGLGKMMRAWRSQALDRYDRDASRYHQGVYKRKRADLIAVLDSTLSPLFLGQLKNLHKSCLSTYKKEMLEGMRGEGYNFADVVSAARDRLEKRFLESAQEALVEGTDWTYEDELALLREEARIVADQCRKDETKKMVNVIERNFKKQISEPVEIYLNKPSPDMWDKVLKVFRDTLDKAEASYLAKAKSFDCTEEENATALAVLRKRAWLALRSKIDEQTSDTVFLGMLRNFFEERFRYDENGTPRVWKPEDDIDGAFRKAKEQTLELIPLYWKIKPLDPSLEYTLPSEMSDPLTSTEEFDFPSTLIIFSETKSLDLTNRFRKDADAYYVEAKRSTVSSVAQIPYWMYGVLVVLGWNEAMVVLFNPLYFAMLLVLLASAWIIVQLGMVGPVFQIIRTLGGEVHRQVESRLREHFSQPQPAQPVRSSHRRNISAGDEVERKRRNLKTEPM</sequence>
<feature type="compositionally biased region" description="Basic and acidic residues" evidence="9">
    <location>
        <begin position="791"/>
        <end position="804"/>
    </location>
</feature>
<keyword evidence="5 8" id="KW-1133">Transmembrane helix</keyword>
<dbReference type="OrthoDB" id="1597724at2759"/>
<dbReference type="PANTHER" id="PTHR45923:SF2">
    <property type="entry name" value="PROTEIN SEY1"/>
    <property type="match status" value="1"/>
</dbReference>
<dbReference type="AlphaFoldDB" id="A0A5C2S2B5"/>
<feature type="transmembrane region" description="Helical" evidence="10">
    <location>
        <begin position="726"/>
        <end position="750"/>
    </location>
</feature>
<evidence type="ECO:0000256" key="3">
    <source>
        <dbReference type="ARBA" id="ARBA00022801"/>
    </source>
</evidence>
<dbReference type="HAMAP" id="MF_03109">
    <property type="entry name" value="Sey1"/>
    <property type="match status" value="1"/>
</dbReference>
<dbReference type="GO" id="GO:0016320">
    <property type="term" value="P:endoplasmic reticulum membrane fusion"/>
    <property type="evidence" value="ECO:0007669"/>
    <property type="project" value="TreeGrafter"/>
</dbReference>
<feature type="compositionally biased region" description="Polar residues" evidence="9">
    <location>
        <begin position="18"/>
        <end position="39"/>
    </location>
</feature>
<dbReference type="STRING" id="1328759.A0A5C2S2B5"/>
<feature type="topological domain" description="Cytoplasmic" evidence="8">
    <location>
        <begin position="1"/>
        <end position="697"/>
    </location>
</feature>
<dbReference type="InterPro" id="IPR030386">
    <property type="entry name" value="G_GB1_RHD3_dom"/>
</dbReference>
<evidence type="ECO:0000256" key="10">
    <source>
        <dbReference type="SAM" id="Phobius"/>
    </source>
</evidence>
<reference evidence="12" key="1">
    <citation type="journal article" date="2018" name="Genome Biol. Evol.">
        <title>Genomics and development of Lentinus tigrinus, a white-rot wood-decaying mushroom with dimorphic fruiting bodies.</title>
        <authorList>
            <person name="Wu B."/>
            <person name="Xu Z."/>
            <person name="Knudson A."/>
            <person name="Carlson A."/>
            <person name="Chen N."/>
            <person name="Kovaka S."/>
            <person name="LaButti K."/>
            <person name="Lipzen A."/>
            <person name="Pennachio C."/>
            <person name="Riley R."/>
            <person name="Schakwitz W."/>
            <person name="Umezawa K."/>
            <person name="Ohm R.A."/>
            <person name="Grigoriev I.V."/>
            <person name="Nagy L.G."/>
            <person name="Gibbons J."/>
            <person name="Hibbett D."/>
        </authorList>
    </citation>
    <scope>NUCLEOTIDE SEQUENCE [LARGE SCALE GENOMIC DNA]</scope>
    <source>
        <strain evidence="12">ALCF2SS1-6</strain>
    </source>
</reference>
<keyword evidence="13" id="KW-1185">Reference proteome</keyword>
<comment type="similarity">
    <text evidence="8">Belongs to the TRAFAC class dynamin-like GTPase superfamily. GB1/RHD3 GTPase family. RHD3 subfamily.</text>
</comment>
<evidence type="ECO:0000259" key="11">
    <source>
        <dbReference type="PROSITE" id="PS51715"/>
    </source>
</evidence>
<evidence type="ECO:0000256" key="6">
    <source>
        <dbReference type="ARBA" id="ARBA00023134"/>
    </source>
</evidence>
<name>A0A5C2S2B5_9APHY</name>
<keyword evidence="7 8" id="KW-0472">Membrane</keyword>
<dbReference type="InterPro" id="IPR027417">
    <property type="entry name" value="P-loop_NTPase"/>
</dbReference>
<proteinExistence type="inferred from homology"/>
<keyword evidence="6 8" id="KW-0342">GTP-binding</keyword>
<feature type="topological domain" description="Lumenal" evidence="8">
    <location>
        <begin position="719"/>
        <end position="721"/>
    </location>
</feature>
<accession>A0A5C2S2B5</accession>
<feature type="region of interest" description="Disordered" evidence="9">
    <location>
        <begin position="1"/>
        <end position="39"/>
    </location>
</feature>
<evidence type="ECO:0000256" key="9">
    <source>
        <dbReference type="SAM" id="MobiDB-lite"/>
    </source>
</evidence>
<dbReference type="FunFam" id="3.40.50.300:FF:000727">
    <property type="entry name" value="Protein SEY1 homolog"/>
    <property type="match status" value="1"/>
</dbReference>
<feature type="domain" description="GB1/RHD3-type G" evidence="11">
    <location>
        <begin position="68"/>
        <end position="288"/>
    </location>
</feature>
<feature type="region of interest" description="Disordered" evidence="9">
    <location>
        <begin position="766"/>
        <end position="804"/>
    </location>
</feature>
<protein>
    <submittedName>
        <fullName evidence="12">Protein SEY1</fullName>
    </submittedName>
</protein>
<dbReference type="EMBL" id="ML122280">
    <property type="protein sequence ID" value="RPD57551.1"/>
    <property type="molecule type" value="Genomic_DNA"/>
</dbReference>
<evidence type="ECO:0000313" key="12">
    <source>
        <dbReference type="EMBL" id="RPD57551.1"/>
    </source>
</evidence>
<evidence type="ECO:0000256" key="8">
    <source>
        <dbReference type="HAMAP-Rule" id="MF_03109"/>
    </source>
</evidence>
<feature type="transmembrane region" description="Helical" evidence="10">
    <location>
        <begin position="700"/>
        <end position="719"/>
    </location>
</feature>
<keyword evidence="2 8" id="KW-0547">Nucleotide-binding</keyword>
<dbReference type="SUPFAM" id="SSF52540">
    <property type="entry name" value="P-loop containing nucleoside triphosphate hydrolases"/>
    <property type="match status" value="1"/>
</dbReference>
<gene>
    <name evidence="8" type="primary">SEY1</name>
    <name evidence="12" type="ORF">L227DRAFT_655408</name>
</gene>
<feature type="topological domain" description="Cytoplasmic" evidence="8">
    <location>
        <begin position="743"/>
        <end position="804"/>
    </location>
</feature>
<evidence type="ECO:0000256" key="2">
    <source>
        <dbReference type="ARBA" id="ARBA00022741"/>
    </source>
</evidence>
<evidence type="ECO:0000256" key="4">
    <source>
        <dbReference type="ARBA" id="ARBA00022824"/>
    </source>
</evidence>
<evidence type="ECO:0000256" key="7">
    <source>
        <dbReference type="ARBA" id="ARBA00023136"/>
    </source>
</evidence>
<feature type="binding site" evidence="8">
    <location>
        <begin position="78"/>
        <end position="85"/>
    </location>
    <ligand>
        <name>GTP</name>
        <dbReference type="ChEBI" id="CHEBI:37565"/>
    </ligand>
</feature>
<keyword evidence="1 8" id="KW-0812">Transmembrane</keyword>
<dbReference type="GO" id="GO:0003924">
    <property type="term" value="F:GTPase activity"/>
    <property type="evidence" value="ECO:0007669"/>
    <property type="project" value="UniProtKB-UniRule"/>
</dbReference>
<dbReference type="CDD" id="cd01851">
    <property type="entry name" value="GBP"/>
    <property type="match status" value="1"/>
</dbReference>
<comment type="subcellular location">
    <subcellularLocation>
        <location evidence="8">Endoplasmic reticulum membrane</location>
        <topology evidence="8">Multi-pass membrane protein</topology>
    </subcellularLocation>
    <text evidence="8">Enriched in the cortical ER. Concentrated in punctae along the ER tubules.</text>
</comment>
<dbReference type="InterPro" id="IPR008803">
    <property type="entry name" value="RHD3/Sey1"/>
</dbReference>
<keyword evidence="3 8" id="KW-0378">Hydrolase</keyword>
<organism evidence="12 13">
    <name type="scientific">Lentinus tigrinus ALCF2SS1-6</name>
    <dbReference type="NCBI Taxonomy" id="1328759"/>
    <lineage>
        <taxon>Eukaryota</taxon>
        <taxon>Fungi</taxon>
        <taxon>Dikarya</taxon>
        <taxon>Basidiomycota</taxon>
        <taxon>Agaricomycotina</taxon>
        <taxon>Agaricomycetes</taxon>
        <taxon>Polyporales</taxon>
        <taxon>Polyporaceae</taxon>
        <taxon>Lentinus</taxon>
    </lineage>
</organism>
<dbReference type="Proteomes" id="UP000313359">
    <property type="component" value="Unassembled WGS sequence"/>
</dbReference>
<dbReference type="GO" id="GO:0005525">
    <property type="term" value="F:GTP binding"/>
    <property type="evidence" value="ECO:0007669"/>
    <property type="project" value="UniProtKB-UniRule"/>
</dbReference>
<dbReference type="Gene3D" id="3.40.50.300">
    <property type="entry name" value="P-loop containing nucleotide triphosphate hydrolases"/>
    <property type="match status" value="1"/>
</dbReference>
<evidence type="ECO:0000256" key="5">
    <source>
        <dbReference type="ARBA" id="ARBA00022989"/>
    </source>
</evidence>
<dbReference type="InterPro" id="IPR046758">
    <property type="entry name" value="Sey1/RHD3-like_3HB"/>
</dbReference>
<dbReference type="Pfam" id="PF05879">
    <property type="entry name" value="RHD3_GTPase"/>
    <property type="match status" value="1"/>
</dbReference>
<evidence type="ECO:0000256" key="1">
    <source>
        <dbReference type="ARBA" id="ARBA00022692"/>
    </source>
</evidence>
<dbReference type="PANTHER" id="PTHR45923">
    <property type="entry name" value="PROTEIN SEY1"/>
    <property type="match status" value="1"/>
</dbReference>
<keyword evidence="4 8" id="KW-0256">Endoplasmic reticulum</keyword>
<dbReference type="Pfam" id="PF20428">
    <property type="entry name" value="Sey1_3HB"/>
    <property type="match status" value="1"/>
</dbReference>
<dbReference type="PROSITE" id="PS51715">
    <property type="entry name" value="G_GB1_RHD3"/>
    <property type="match status" value="1"/>
</dbReference>